<proteinExistence type="predicted"/>
<reference evidence="6" key="2">
    <citation type="journal article" date="2009" name="Genome Res.">
        <title>Comparative genomic analyses of the human fungal pathogens Coccidioides and their relatives.</title>
        <authorList>
            <person name="Sharpton T.J."/>
            <person name="Stajich J.E."/>
            <person name="Rounsley S.D."/>
            <person name="Gardner M.J."/>
            <person name="Wortman J.R."/>
            <person name="Jordar V.S."/>
            <person name="Maiti R."/>
            <person name="Kodira C.D."/>
            <person name="Neafsey D.E."/>
            <person name="Zeng Q."/>
            <person name="Hung C.-Y."/>
            <person name="McMahan C."/>
            <person name="Muszewska A."/>
            <person name="Grynberg M."/>
            <person name="Mandel M.A."/>
            <person name="Kellner E.M."/>
            <person name="Barker B.M."/>
            <person name="Galgiani J.N."/>
            <person name="Orbach M.J."/>
            <person name="Kirkland T.N."/>
            <person name="Cole G.T."/>
            <person name="Henn M.R."/>
            <person name="Birren B.W."/>
            <person name="Taylor J.W."/>
        </authorList>
    </citation>
    <scope>NUCLEOTIDE SEQUENCE [LARGE SCALE GENOMIC DNA]</scope>
    <source>
        <strain evidence="6">RMSCC 3488</strain>
    </source>
</reference>
<dbReference type="PROSITE" id="PS50102">
    <property type="entry name" value="RRM"/>
    <property type="match status" value="1"/>
</dbReference>
<evidence type="ECO:0000256" key="2">
    <source>
        <dbReference type="PROSITE-ProRule" id="PRU00176"/>
    </source>
</evidence>
<gene>
    <name evidence="5" type="ORF">CPAG_08423</name>
</gene>
<keyword evidence="5" id="KW-0396">Initiation factor</keyword>
<dbReference type="InterPro" id="IPR000504">
    <property type="entry name" value="RRM_dom"/>
</dbReference>
<feature type="compositionally biased region" description="Low complexity" evidence="3">
    <location>
        <begin position="310"/>
        <end position="328"/>
    </location>
</feature>
<dbReference type="Pfam" id="PF00076">
    <property type="entry name" value="RRM_1"/>
    <property type="match status" value="1"/>
</dbReference>
<name>A0A0J6FSU8_COCPO</name>
<dbReference type="InterPro" id="IPR012677">
    <property type="entry name" value="Nucleotide-bd_a/b_plait_sf"/>
</dbReference>
<dbReference type="GO" id="GO:0003723">
    <property type="term" value="F:RNA binding"/>
    <property type="evidence" value="ECO:0007669"/>
    <property type="project" value="UniProtKB-UniRule"/>
</dbReference>
<feature type="domain" description="RRM" evidence="4">
    <location>
        <begin position="81"/>
        <end position="157"/>
    </location>
</feature>
<evidence type="ECO:0000313" key="6">
    <source>
        <dbReference type="Proteomes" id="UP000054567"/>
    </source>
</evidence>
<dbReference type="GO" id="GO:0003743">
    <property type="term" value="F:translation initiation factor activity"/>
    <property type="evidence" value="ECO:0007669"/>
    <property type="project" value="UniProtKB-KW"/>
</dbReference>
<accession>A0A0J6FSU8</accession>
<dbReference type="InterPro" id="IPR035979">
    <property type="entry name" value="RBD_domain_sf"/>
</dbReference>
<dbReference type="SMART" id="SM00360">
    <property type="entry name" value="RRM"/>
    <property type="match status" value="1"/>
</dbReference>
<feature type="region of interest" description="Disordered" evidence="3">
    <location>
        <begin position="27"/>
        <end position="71"/>
    </location>
</feature>
<dbReference type="Gene3D" id="3.30.70.330">
    <property type="match status" value="1"/>
</dbReference>
<dbReference type="PANTHER" id="PTHR23236">
    <property type="entry name" value="EUKARYOTIC TRANSLATION INITIATION FACTOR 4B/4H"/>
    <property type="match status" value="1"/>
</dbReference>
<keyword evidence="5" id="KW-0648">Protein biosynthesis</keyword>
<feature type="region of interest" description="Disordered" evidence="3">
    <location>
        <begin position="151"/>
        <end position="549"/>
    </location>
</feature>
<reference evidence="5 6" key="1">
    <citation type="submission" date="2007-06" db="EMBL/GenBank/DDBJ databases">
        <title>The Genome Sequence of Coccidioides posadasii RMSCC_3488.</title>
        <authorList>
            <consortium name="Coccidioides Genome Resources Consortium"/>
            <consortium name="The Broad Institute Genome Sequencing Platform"/>
            <person name="Henn M.R."/>
            <person name="Sykes S."/>
            <person name="Young S."/>
            <person name="Jaffe D."/>
            <person name="Berlin A."/>
            <person name="Alvarez P."/>
            <person name="Butler J."/>
            <person name="Gnerre S."/>
            <person name="Grabherr M."/>
            <person name="Mauceli E."/>
            <person name="Brockman W."/>
            <person name="Kodira C."/>
            <person name="Alvarado L."/>
            <person name="Zeng Q."/>
            <person name="Crawford M."/>
            <person name="Antoine C."/>
            <person name="Devon K."/>
            <person name="Galgiani J."/>
            <person name="Orsborn K."/>
            <person name="Lewis M.L."/>
            <person name="Nusbaum C."/>
            <person name="Galagan J."/>
            <person name="Birren B."/>
        </authorList>
    </citation>
    <scope>NUCLEOTIDE SEQUENCE [LARGE SCALE GENOMIC DNA]</scope>
    <source>
        <strain evidence="5 6">RMSCC 3488</strain>
    </source>
</reference>
<evidence type="ECO:0000256" key="3">
    <source>
        <dbReference type="SAM" id="MobiDB-lite"/>
    </source>
</evidence>
<dbReference type="VEuPathDB" id="FungiDB:CPAG_08423"/>
<sequence>MAPPKSKAQKMSVGAFLADENYGSWADEMDDLPLPSSTEPRSGYGPERRTYGGPPTSFGGFDHGDRGYAREELPLPTQPPYTAHIGNLSFDATQADISELFEACEVTSVRIVEDKLTRAPKGFGYVEFATLDGLKKALTYQGTSLQGRNIRVSVAEPPKERHDARDLSDWSRKGPLPDLPQRRGPDRSGYAPRGFDATSDAGSERGGRRPYEPADGKMRDFSTWERKGPLPPAAPAGREDGRPRSKDGPQLRRSSPAWGEGRSQDGSRPPRREFQERPPPERAPTAPELDNQWRARMRPDAPAQPPAPAAVPAASPTAPAAPALAVRPKLNLQKRTVPDTESSISPSAGDSKSSPFGGARPIDTAAREREIEEKRLQKKKEAEEKAKAEKEEQERIAKEQELAKEKAKEQAAAAKVAAESANGSKEGGSELPQGGSNFEILQRMEETENGEPAAAPPQEASATPAASTEEPQTPKEGSRPQPPSRAHNNWRTGGPRRGQGHGQQGPRNRGPPKPAAPQQPSAPVVDEEGWSTVSSKTRGGRRGGYCNAA</sequence>
<organism evidence="5 6">
    <name type="scientific">Coccidioides posadasii RMSCC 3488</name>
    <dbReference type="NCBI Taxonomy" id="454284"/>
    <lineage>
        <taxon>Eukaryota</taxon>
        <taxon>Fungi</taxon>
        <taxon>Dikarya</taxon>
        <taxon>Ascomycota</taxon>
        <taxon>Pezizomycotina</taxon>
        <taxon>Eurotiomycetes</taxon>
        <taxon>Eurotiomycetidae</taxon>
        <taxon>Onygenales</taxon>
        <taxon>Onygenaceae</taxon>
        <taxon>Coccidioides</taxon>
    </lineage>
</organism>
<feature type="compositionally biased region" description="Basic and acidic residues" evidence="3">
    <location>
        <begin position="262"/>
        <end position="280"/>
    </location>
</feature>
<dbReference type="AlphaFoldDB" id="A0A0J6FSU8"/>
<protein>
    <submittedName>
        <fullName evidence="5">Translation initiation factor eIF4B</fullName>
    </submittedName>
</protein>
<dbReference type="OrthoDB" id="48651at2759"/>
<evidence type="ECO:0000256" key="1">
    <source>
        <dbReference type="ARBA" id="ARBA00022884"/>
    </source>
</evidence>
<feature type="compositionally biased region" description="Polar residues" evidence="3">
    <location>
        <begin position="339"/>
        <end position="354"/>
    </location>
</feature>
<feature type="compositionally biased region" description="Basic and acidic residues" evidence="3">
    <location>
        <begin position="62"/>
        <end position="71"/>
    </location>
</feature>
<feature type="compositionally biased region" description="Basic and acidic residues" evidence="3">
    <location>
        <begin position="202"/>
        <end position="228"/>
    </location>
</feature>
<reference evidence="6" key="3">
    <citation type="journal article" date="2010" name="Genome Res.">
        <title>Population genomic sequencing of Coccidioides fungi reveals recent hybridization and transposon control.</title>
        <authorList>
            <person name="Neafsey D.E."/>
            <person name="Barker B.M."/>
            <person name="Sharpton T.J."/>
            <person name="Stajich J.E."/>
            <person name="Park D.J."/>
            <person name="Whiston E."/>
            <person name="Hung C.-Y."/>
            <person name="McMahan C."/>
            <person name="White J."/>
            <person name="Sykes S."/>
            <person name="Heiman D."/>
            <person name="Young S."/>
            <person name="Zeng Q."/>
            <person name="Abouelleil A."/>
            <person name="Aftuck L."/>
            <person name="Bessette D."/>
            <person name="Brown A."/>
            <person name="FitzGerald M."/>
            <person name="Lui A."/>
            <person name="Macdonald J.P."/>
            <person name="Priest M."/>
            <person name="Orbach M.J."/>
            <person name="Galgiani J.N."/>
            <person name="Kirkland T.N."/>
            <person name="Cole G.T."/>
            <person name="Birren B.W."/>
            <person name="Henn M.R."/>
            <person name="Taylor J.W."/>
            <person name="Rounsley S.D."/>
        </authorList>
    </citation>
    <scope>NUCLEOTIDE SEQUENCE [LARGE SCALE GENOMIC DNA]</scope>
    <source>
        <strain evidence="6">RMSCC 3488</strain>
    </source>
</reference>
<evidence type="ECO:0000259" key="4">
    <source>
        <dbReference type="PROSITE" id="PS50102"/>
    </source>
</evidence>
<dbReference type="GO" id="GO:0005730">
    <property type="term" value="C:nucleolus"/>
    <property type="evidence" value="ECO:0007669"/>
    <property type="project" value="TreeGrafter"/>
</dbReference>
<feature type="compositionally biased region" description="Basic and acidic residues" evidence="3">
    <location>
        <begin position="157"/>
        <end position="172"/>
    </location>
</feature>
<feature type="compositionally biased region" description="Low complexity" evidence="3">
    <location>
        <begin position="410"/>
        <end position="421"/>
    </location>
</feature>
<feature type="compositionally biased region" description="Low complexity" evidence="3">
    <location>
        <begin position="451"/>
        <end position="471"/>
    </location>
</feature>
<dbReference type="Proteomes" id="UP000054567">
    <property type="component" value="Unassembled WGS sequence"/>
</dbReference>
<dbReference type="PANTHER" id="PTHR23236:SF11">
    <property type="entry name" value="EUKARYOTIC TRANSLATION INITIATION FACTOR 4H"/>
    <property type="match status" value="1"/>
</dbReference>
<evidence type="ECO:0000313" key="5">
    <source>
        <dbReference type="EMBL" id="KMM72124.1"/>
    </source>
</evidence>
<dbReference type="SUPFAM" id="SSF54928">
    <property type="entry name" value="RNA-binding domain, RBD"/>
    <property type="match status" value="1"/>
</dbReference>
<feature type="compositionally biased region" description="Basic and acidic residues" evidence="3">
    <location>
        <begin position="365"/>
        <end position="409"/>
    </location>
</feature>
<dbReference type="EMBL" id="DS268113">
    <property type="protein sequence ID" value="KMM72124.1"/>
    <property type="molecule type" value="Genomic_DNA"/>
</dbReference>
<feature type="compositionally biased region" description="Basic and acidic residues" evidence="3">
    <location>
        <begin position="237"/>
        <end position="250"/>
    </location>
</feature>
<keyword evidence="1 2" id="KW-0694">RNA-binding</keyword>